<dbReference type="Gene3D" id="3.30.200.20">
    <property type="entry name" value="Phosphorylase Kinase, domain 1"/>
    <property type="match status" value="1"/>
</dbReference>
<evidence type="ECO:0000313" key="6">
    <source>
        <dbReference type="EMBL" id="KAI7743624.1"/>
    </source>
</evidence>
<keyword evidence="7" id="KW-1185">Reference proteome</keyword>
<name>A0AAD5CLA7_AMBAR</name>
<evidence type="ECO:0000259" key="5">
    <source>
        <dbReference type="PROSITE" id="PS50011"/>
    </source>
</evidence>
<feature type="transmembrane region" description="Helical" evidence="4">
    <location>
        <begin position="239"/>
        <end position="261"/>
    </location>
</feature>
<dbReference type="InterPro" id="IPR011009">
    <property type="entry name" value="Kinase-like_dom_sf"/>
</dbReference>
<keyword evidence="2 3" id="KW-0067">ATP-binding</keyword>
<dbReference type="GO" id="GO:0004672">
    <property type="term" value="F:protein kinase activity"/>
    <property type="evidence" value="ECO:0007669"/>
    <property type="project" value="InterPro"/>
</dbReference>
<keyword evidence="4" id="KW-0472">Membrane</keyword>
<proteinExistence type="predicted"/>
<reference evidence="6" key="1">
    <citation type="submission" date="2022-06" db="EMBL/GenBank/DDBJ databases">
        <title>Uncovering the hologenomic basis of an extraordinary plant invasion.</title>
        <authorList>
            <person name="Bieker V.C."/>
            <person name="Martin M.D."/>
            <person name="Gilbert T."/>
            <person name="Hodgins K."/>
            <person name="Battlay P."/>
            <person name="Petersen B."/>
            <person name="Wilson J."/>
        </authorList>
    </citation>
    <scope>NUCLEOTIDE SEQUENCE</scope>
    <source>
        <strain evidence="6">AA19_3_7</strain>
        <tissue evidence="6">Leaf</tissue>
    </source>
</reference>
<keyword evidence="4" id="KW-1133">Transmembrane helix</keyword>
<feature type="domain" description="Protein kinase" evidence="5">
    <location>
        <begin position="305"/>
        <end position="370"/>
    </location>
</feature>
<keyword evidence="4" id="KW-0812">Transmembrane</keyword>
<accession>A0AAD5CLA7</accession>
<dbReference type="Proteomes" id="UP001206925">
    <property type="component" value="Unassembled WGS sequence"/>
</dbReference>
<evidence type="ECO:0000256" key="2">
    <source>
        <dbReference type="ARBA" id="ARBA00022840"/>
    </source>
</evidence>
<dbReference type="EMBL" id="JAMZMK010007710">
    <property type="protein sequence ID" value="KAI7743624.1"/>
    <property type="molecule type" value="Genomic_DNA"/>
</dbReference>
<dbReference type="InterPro" id="IPR000719">
    <property type="entry name" value="Prot_kinase_dom"/>
</dbReference>
<dbReference type="PROSITE" id="PS50011">
    <property type="entry name" value="PROTEIN_KINASE_DOM"/>
    <property type="match status" value="1"/>
</dbReference>
<dbReference type="PANTHER" id="PTHR46008">
    <property type="entry name" value="LEAF RUST 10 DISEASE-RESISTANCE LOCUS RECEPTOR-LIKE PROTEIN KINASE-LIKE 1.4"/>
    <property type="match status" value="1"/>
</dbReference>
<dbReference type="GO" id="GO:0005524">
    <property type="term" value="F:ATP binding"/>
    <property type="evidence" value="ECO:0007669"/>
    <property type="project" value="UniProtKB-UniRule"/>
</dbReference>
<dbReference type="Pfam" id="PF07714">
    <property type="entry name" value="PK_Tyr_Ser-Thr"/>
    <property type="match status" value="1"/>
</dbReference>
<keyword evidence="1 3" id="KW-0547">Nucleotide-binding</keyword>
<sequence length="370" mass="42275">MTNNISIPICPERFSCPGLSVLFQYPFYNVTDTRCGLIKVNCTSKGGEVQLGGQSYEIVWGNFDFDHNWNLGIWNTTFETLVKNNSCEALMNTFSFPSPNPLLYSISIFPNITLFKCTKKLNSDNHTDAYFDPRYYKSHNTCKGYTFYYSYLNGTVPSDLPHTCQVVHLPVKWSLSQGLDEGNIFTLLSYVTPIAFNLTHSCSKCQEKSHLCNTENGHVQCLEVKWEKTGAKQSRNRTITILVIAGPALILTLTFVIFITWRLCKSNRFSYVSSKNKYPNLEDISFSFGVPVFSYEELEDATQNFDPSHELGDGGFGAVYYGKLQDGREVAVKKLHEHNYNRVQQFRNEVEILTKLRHPNLVVSRRDRFG</sequence>
<evidence type="ECO:0000256" key="1">
    <source>
        <dbReference type="ARBA" id="ARBA00022741"/>
    </source>
</evidence>
<dbReference type="PROSITE" id="PS00107">
    <property type="entry name" value="PROTEIN_KINASE_ATP"/>
    <property type="match status" value="1"/>
</dbReference>
<feature type="binding site" evidence="3">
    <location>
        <position position="334"/>
    </location>
    <ligand>
        <name>ATP</name>
        <dbReference type="ChEBI" id="CHEBI:30616"/>
    </ligand>
</feature>
<evidence type="ECO:0000256" key="4">
    <source>
        <dbReference type="SAM" id="Phobius"/>
    </source>
</evidence>
<dbReference type="AlphaFoldDB" id="A0AAD5CLA7"/>
<evidence type="ECO:0000256" key="3">
    <source>
        <dbReference type="PROSITE-ProRule" id="PRU10141"/>
    </source>
</evidence>
<organism evidence="6 7">
    <name type="scientific">Ambrosia artemisiifolia</name>
    <name type="common">Common ragweed</name>
    <dbReference type="NCBI Taxonomy" id="4212"/>
    <lineage>
        <taxon>Eukaryota</taxon>
        <taxon>Viridiplantae</taxon>
        <taxon>Streptophyta</taxon>
        <taxon>Embryophyta</taxon>
        <taxon>Tracheophyta</taxon>
        <taxon>Spermatophyta</taxon>
        <taxon>Magnoliopsida</taxon>
        <taxon>eudicotyledons</taxon>
        <taxon>Gunneridae</taxon>
        <taxon>Pentapetalae</taxon>
        <taxon>asterids</taxon>
        <taxon>campanulids</taxon>
        <taxon>Asterales</taxon>
        <taxon>Asteraceae</taxon>
        <taxon>Asteroideae</taxon>
        <taxon>Heliantheae alliance</taxon>
        <taxon>Heliantheae</taxon>
        <taxon>Ambrosia</taxon>
    </lineage>
</organism>
<gene>
    <name evidence="6" type="ORF">M8C21_011830</name>
</gene>
<comment type="caution">
    <text evidence="6">The sequence shown here is derived from an EMBL/GenBank/DDBJ whole genome shotgun (WGS) entry which is preliminary data.</text>
</comment>
<dbReference type="InterPro" id="IPR017441">
    <property type="entry name" value="Protein_kinase_ATP_BS"/>
</dbReference>
<dbReference type="SUPFAM" id="SSF56112">
    <property type="entry name" value="Protein kinase-like (PK-like)"/>
    <property type="match status" value="1"/>
</dbReference>
<dbReference type="InterPro" id="IPR001245">
    <property type="entry name" value="Ser-Thr/Tyr_kinase_cat_dom"/>
</dbReference>
<dbReference type="PANTHER" id="PTHR46008:SF25">
    <property type="entry name" value="PROTEIN KINASE DOMAIN-CONTAINING PROTEIN"/>
    <property type="match status" value="1"/>
</dbReference>
<evidence type="ECO:0000313" key="7">
    <source>
        <dbReference type="Proteomes" id="UP001206925"/>
    </source>
</evidence>
<protein>
    <recommendedName>
        <fullName evidence="5">Protein kinase domain-containing protein</fullName>
    </recommendedName>
</protein>